<evidence type="ECO:0000256" key="3">
    <source>
        <dbReference type="ARBA" id="ARBA00023163"/>
    </source>
</evidence>
<comment type="caution">
    <text evidence="5">The sequence shown here is derived from an EMBL/GenBank/DDBJ whole genome shotgun (WGS) entry which is preliminary data.</text>
</comment>
<dbReference type="InterPro" id="IPR050204">
    <property type="entry name" value="AraC_XylS_family_regulators"/>
</dbReference>
<evidence type="ECO:0000313" key="5">
    <source>
        <dbReference type="EMBL" id="TCL59054.1"/>
    </source>
</evidence>
<proteinExistence type="predicted"/>
<dbReference type="STRING" id="1469948.GCA_000732725_01935"/>
<dbReference type="PANTHER" id="PTHR46796">
    <property type="entry name" value="HTH-TYPE TRANSCRIPTIONAL ACTIVATOR RHAS-RELATED"/>
    <property type="match status" value="1"/>
</dbReference>
<protein>
    <submittedName>
        <fullName evidence="5">AraC-like DNA-binding protein</fullName>
    </submittedName>
</protein>
<keyword evidence="1" id="KW-0805">Transcription regulation</keyword>
<sequence>MSSFDRKIYYYRLDGMEFIYRRGKELYYPPHNHTSIYTVGIVLDGEVMVSRKGKNGTYTKGMCFAFPPYELHSLKSEKEHELLTVCIDKKFLEKGVDKNAGEKSLFYDLERRIRENPEQEITIEELAKEVFMSEYHFIRVFKETVGLTPHRFLMQRRIRKAQRLLENGCPPAAVAFDAGFYDQSHFNKQFKYWLGITPMEYKAASVHANCNPDCFAGDGSAKGGNELGEEI</sequence>
<dbReference type="AlphaFoldDB" id="A0A4R1R165"/>
<dbReference type="CDD" id="cd02208">
    <property type="entry name" value="cupin_RmlC-like"/>
    <property type="match status" value="1"/>
</dbReference>
<dbReference type="GO" id="GO:0043565">
    <property type="term" value="F:sequence-specific DNA binding"/>
    <property type="evidence" value="ECO:0007669"/>
    <property type="project" value="InterPro"/>
</dbReference>
<dbReference type="Gene3D" id="1.10.10.60">
    <property type="entry name" value="Homeodomain-like"/>
    <property type="match status" value="2"/>
</dbReference>
<dbReference type="Gene3D" id="2.60.120.10">
    <property type="entry name" value="Jelly Rolls"/>
    <property type="match status" value="1"/>
</dbReference>
<dbReference type="PROSITE" id="PS01124">
    <property type="entry name" value="HTH_ARAC_FAMILY_2"/>
    <property type="match status" value="1"/>
</dbReference>
<evidence type="ECO:0000313" key="6">
    <source>
        <dbReference type="Proteomes" id="UP000295718"/>
    </source>
</evidence>
<evidence type="ECO:0000256" key="2">
    <source>
        <dbReference type="ARBA" id="ARBA00023125"/>
    </source>
</evidence>
<dbReference type="GO" id="GO:0003700">
    <property type="term" value="F:DNA-binding transcription factor activity"/>
    <property type="evidence" value="ECO:0007669"/>
    <property type="project" value="InterPro"/>
</dbReference>
<dbReference type="SUPFAM" id="SSF51215">
    <property type="entry name" value="Regulatory protein AraC"/>
    <property type="match status" value="1"/>
</dbReference>
<gene>
    <name evidence="5" type="ORF">EDD76_105230</name>
</gene>
<organism evidence="5 6">
    <name type="scientific">Kineothrix alysoides</name>
    <dbReference type="NCBI Taxonomy" id="1469948"/>
    <lineage>
        <taxon>Bacteria</taxon>
        <taxon>Bacillati</taxon>
        <taxon>Bacillota</taxon>
        <taxon>Clostridia</taxon>
        <taxon>Lachnospirales</taxon>
        <taxon>Lachnospiraceae</taxon>
        <taxon>Kineothrix</taxon>
    </lineage>
</organism>
<dbReference type="SUPFAM" id="SSF46689">
    <property type="entry name" value="Homeodomain-like"/>
    <property type="match status" value="2"/>
</dbReference>
<dbReference type="InterPro" id="IPR037923">
    <property type="entry name" value="HTH-like"/>
</dbReference>
<dbReference type="InterPro" id="IPR014710">
    <property type="entry name" value="RmlC-like_jellyroll"/>
</dbReference>
<dbReference type="EMBL" id="SLUO01000005">
    <property type="protein sequence ID" value="TCL59054.1"/>
    <property type="molecule type" value="Genomic_DNA"/>
</dbReference>
<dbReference type="InterPro" id="IPR003313">
    <property type="entry name" value="AraC-bd"/>
</dbReference>
<keyword evidence="3" id="KW-0804">Transcription</keyword>
<dbReference type="RefSeq" id="WP_051869375.1">
    <property type="nucleotide sequence ID" value="NZ_JPNB01000001.1"/>
</dbReference>
<dbReference type="InterPro" id="IPR009057">
    <property type="entry name" value="Homeodomain-like_sf"/>
</dbReference>
<keyword evidence="2 5" id="KW-0238">DNA-binding</keyword>
<dbReference type="Pfam" id="PF12833">
    <property type="entry name" value="HTH_18"/>
    <property type="match status" value="1"/>
</dbReference>
<evidence type="ECO:0000256" key="1">
    <source>
        <dbReference type="ARBA" id="ARBA00023015"/>
    </source>
</evidence>
<accession>A0A4R1R165</accession>
<dbReference type="InterPro" id="IPR018060">
    <property type="entry name" value="HTH_AraC"/>
</dbReference>
<name>A0A4R1R165_9FIRM</name>
<evidence type="ECO:0000259" key="4">
    <source>
        <dbReference type="PROSITE" id="PS01124"/>
    </source>
</evidence>
<keyword evidence="6" id="KW-1185">Reference proteome</keyword>
<dbReference type="Pfam" id="PF02311">
    <property type="entry name" value="AraC_binding"/>
    <property type="match status" value="1"/>
</dbReference>
<reference evidence="5 6" key="1">
    <citation type="submission" date="2019-03" db="EMBL/GenBank/DDBJ databases">
        <title>Genomic Encyclopedia of Type Strains, Phase IV (KMG-IV): sequencing the most valuable type-strain genomes for metagenomic binning, comparative biology and taxonomic classification.</title>
        <authorList>
            <person name="Goeker M."/>
        </authorList>
    </citation>
    <scope>NUCLEOTIDE SEQUENCE [LARGE SCALE GENOMIC DNA]</scope>
    <source>
        <strain evidence="5 6">DSM 100556</strain>
    </source>
</reference>
<feature type="domain" description="HTH araC/xylS-type" evidence="4">
    <location>
        <begin position="107"/>
        <end position="204"/>
    </location>
</feature>
<dbReference type="Proteomes" id="UP000295718">
    <property type="component" value="Unassembled WGS sequence"/>
</dbReference>
<dbReference type="SMART" id="SM00342">
    <property type="entry name" value="HTH_ARAC"/>
    <property type="match status" value="1"/>
</dbReference>